<evidence type="ECO:0000313" key="3">
    <source>
        <dbReference type="Proteomes" id="UP000299102"/>
    </source>
</evidence>
<reference evidence="2 3" key="1">
    <citation type="journal article" date="2019" name="Commun. Biol.">
        <title>The bagworm genome reveals a unique fibroin gene that provides high tensile strength.</title>
        <authorList>
            <person name="Kono N."/>
            <person name="Nakamura H."/>
            <person name="Ohtoshi R."/>
            <person name="Tomita M."/>
            <person name="Numata K."/>
            <person name="Arakawa K."/>
        </authorList>
    </citation>
    <scope>NUCLEOTIDE SEQUENCE [LARGE SCALE GENOMIC DNA]</scope>
</reference>
<comment type="caution">
    <text evidence="2">The sequence shown here is derived from an EMBL/GenBank/DDBJ whole genome shotgun (WGS) entry which is preliminary data.</text>
</comment>
<dbReference type="Proteomes" id="UP000299102">
    <property type="component" value="Unassembled WGS sequence"/>
</dbReference>
<feature type="region of interest" description="Disordered" evidence="1">
    <location>
        <begin position="81"/>
        <end position="118"/>
    </location>
</feature>
<dbReference type="OrthoDB" id="7470470at2759"/>
<dbReference type="EMBL" id="BGZK01004648">
    <property type="protein sequence ID" value="GBP10143.1"/>
    <property type="molecule type" value="Genomic_DNA"/>
</dbReference>
<proteinExistence type="predicted"/>
<keyword evidence="3" id="KW-1185">Reference proteome</keyword>
<organism evidence="2 3">
    <name type="scientific">Eumeta variegata</name>
    <name type="common">Bagworm moth</name>
    <name type="synonym">Eumeta japonica</name>
    <dbReference type="NCBI Taxonomy" id="151549"/>
    <lineage>
        <taxon>Eukaryota</taxon>
        <taxon>Metazoa</taxon>
        <taxon>Ecdysozoa</taxon>
        <taxon>Arthropoda</taxon>
        <taxon>Hexapoda</taxon>
        <taxon>Insecta</taxon>
        <taxon>Pterygota</taxon>
        <taxon>Neoptera</taxon>
        <taxon>Endopterygota</taxon>
        <taxon>Lepidoptera</taxon>
        <taxon>Glossata</taxon>
        <taxon>Ditrysia</taxon>
        <taxon>Tineoidea</taxon>
        <taxon>Psychidae</taxon>
        <taxon>Oiketicinae</taxon>
        <taxon>Eumeta</taxon>
    </lineage>
</organism>
<name>A0A4C1T6M5_EUMVA</name>
<protein>
    <submittedName>
        <fullName evidence="2">Uncharacterized protein</fullName>
    </submittedName>
</protein>
<accession>A0A4C1T6M5</accession>
<dbReference type="AlphaFoldDB" id="A0A4C1T6M5"/>
<evidence type="ECO:0000313" key="2">
    <source>
        <dbReference type="EMBL" id="GBP10143.1"/>
    </source>
</evidence>
<evidence type="ECO:0000256" key="1">
    <source>
        <dbReference type="SAM" id="MobiDB-lite"/>
    </source>
</evidence>
<gene>
    <name evidence="2" type="ORF">EVAR_101405_1</name>
</gene>
<sequence>MECIVRPPVNSIAVIPGEALVLFLVFSDGQSNKLTHLVANTRRRGIIQATPTAPWRNKSLSTWRRVWQTVLFRSDRTRNFRGKMSDVPGPSKRFSTDNSSISVVKKRRKINQDSSLDE</sequence>